<dbReference type="EMBL" id="MCGT01000007">
    <property type="protein sequence ID" value="ORX57977.1"/>
    <property type="molecule type" value="Genomic_DNA"/>
</dbReference>
<dbReference type="AlphaFoldDB" id="A0A1X2GNF9"/>
<sequence length="80" mass="9256">MSSILVLWAWHRWLEAFPWCRQSSLESSGRIQRWQRGTSGLVCSKRRRSCPAARPCRFYCRTMAAVGTLKYPVVKKLVGP</sequence>
<gene>
    <name evidence="2" type="ORF">DM01DRAFT_1216249</name>
</gene>
<evidence type="ECO:0000313" key="2">
    <source>
        <dbReference type="EMBL" id="ORX57977.1"/>
    </source>
</evidence>
<accession>A0A1X2GNF9</accession>
<feature type="signal peptide" evidence="1">
    <location>
        <begin position="1"/>
        <end position="16"/>
    </location>
</feature>
<name>A0A1X2GNF9_9FUNG</name>
<dbReference type="Proteomes" id="UP000242146">
    <property type="component" value="Unassembled WGS sequence"/>
</dbReference>
<reference evidence="2 3" key="1">
    <citation type="submission" date="2016-07" db="EMBL/GenBank/DDBJ databases">
        <title>Pervasive Adenine N6-methylation of Active Genes in Fungi.</title>
        <authorList>
            <consortium name="DOE Joint Genome Institute"/>
            <person name="Mondo S.J."/>
            <person name="Dannebaum R.O."/>
            <person name="Kuo R.C."/>
            <person name="Labutti K."/>
            <person name="Haridas S."/>
            <person name="Kuo A."/>
            <person name="Salamov A."/>
            <person name="Ahrendt S.R."/>
            <person name="Lipzen A."/>
            <person name="Sullivan W."/>
            <person name="Andreopoulos W.B."/>
            <person name="Clum A."/>
            <person name="Lindquist E."/>
            <person name="Daum C."/>
            <person name="Ramamoorthy G.K."/>
            <person name="Gryganskyi A."/>
            <person name="Culley D."/>
            <person name="Magnuson J.K."/>
            <person name="James T.Y."/>
            <person name="O'Malley M.A."/>
            <person name="Stajich J.E."/>
            <person name="Spatafora J.W."/>
            <person name="Visel A."/>
            <person name="Grigoriev I.V."/>
        </authorList>
    </citation>
    <scope>NUCLEOTIDE SEQUENCE [LARGE SCALE GENOMIC DNA]</scope>
    <source>
        <strain evidence="2 3">NRRL 3301</strain>
    </source>
</reference>
<evidence type="ECO:0008006" key="4">
    <source>
        <dbReference type="Google" id="ProtNLM"/>
    </source>
</evidence>
<organism evidence="2 3">
    <name type="scientific">Hesseltinella vesiculosa</name>
    <dbReference type="NCBI Taxonomy" id="101127"/>
    <lineage>
        <taxon>Eukaryota</taxon>
        <taxon>Fungi</taxon>
        <taxon>Fungi incertae sedis</taxon>
        <taxon>Mucoromycota</taxon>
        <taxon>Mucoromycotina</taxon>
        <taxon>Mucoromycetes</taxon>
        <taxon>Mucorales</taxon>
        <taxon>Cunninghamellaceae</taxon>
        <taxon>Hesseltinella</taxon>
    </lineage>
</organism>
<protein>
    <recommendedName>
        <fullName evidence="4">Secreted protein</fullName>
    </recommendedName>
</protein>
<comment type="caution">
    <text evidence="2">The sequence shown here is derived from an EMBL/GenBank/DDBJ whole genome shotgun (WGS) entry which is preliminary data.</text>
</comment>
<keyword evidence="1" id="KW-0732">Signal</keyword>
<proteinExistence type="predicted"/>
<evidence type="ECO:0000313" key="3">
    <source>
        <dbReference type="Proteomes" id="UP000242146"/>
    </source>
</evidence>
<keyword evidence="3" id="KW-1185">Reference proteome</keyword>
<evidence type="ECO:0000256" key="1">
    <source>
        <dbReference type="SAM" id="SignalP"/>
    </source>
</evidence>
<feature type="chain" id="PRO_5012959339" description="Secreted protein" evidence="1">
    <location>
        <begin position="17"/>
        <end position="80"/>
    </location>
</feature>